<evidence type="ECO:0000313" key="3">
    <source>
        <dbReference type="EMBL" id="TSI11733.1"/>
    </source>
</evidence>
<dbReference type="GO" id="GO:0005975">
    <property type="term" value="P:carbohydrate metabolic process"/>
    <property type="evidence" value="ECO:0007669"/>
    <property type="project" value="InterPro"/>
</dbReference>
<dbReference type="SUPFAM" id="SSF88713">
    <property type="entry name" value="Glycoside hydrolase/deacetylase"/>
    <property type="match status" value="1"/>
</dbReference>
<feature type="domain" description="NodB homology" evidence="2">
    <location>
        <begin position="49"/>
        <end position="243"/>
    </location>
</feature>
<protein>
    <submittedName>
        <fullName evidence="3">Polysaccharide deacetylase family protein</fullName>
    </submittedName>
</protein>
<reference evidence="3 4" key="1">
    <citation type="submission" date="2019-07" db="EMBL/GenBank/DDBJ databases">
        <title>Draft genome sequence of Brevibacterium aurantiacum XU54 isolated from Xinjiang China.</title>
        <authorList>
            <person name="Xu X."/>
        </authorList>
    </citation>
    <scope>NUCLEOTIDE SEQUENCE [LARGE SCALE GENOMIC DNA]</scope>
    <source>
        <strain evidence="3 4">XU54</strain>
    </source>
</reference>
<gene>
    <name evidence="3" type="ORF">FO013_21585</name>
</gene>
<dbReference type="GO" id="GO:0016810">
    <property type="term" value="F:hydrolase activity, acting on carbon-nitrogen (but not peptide) bonds"/>
    <property type="evidence" value="ECO:0007669"/>
    <property type="project" value="InterPro"/>
</dbReference>
<dbReference type="Pfam" id="PF01522">
    <property type="entry name" value="Polysacc_deac_1"/>
    <property type="match status" value="1"/>
</dbReference>
<name>A0A556C2R0_BREAU</name>
<dbReference type="InterPro" id="IPR011330">
    <property type="entry name" value="Glyco_hydro/deAcase_b/a-brl"/>
</dbReference>
<dbReference type="InterPro" id="IPR050248">
    <property type="entry name" value="Polysacc_deacetylase_ArnD"/>
</dbReference>
<accession>A0A556C2R0</accession>
<dbReference type="Proteomes" id="UP000316406">
    <property type="component" value="Unassembled WGS sequence"/>
</dbReference>
<dbReference type="OrthoDB" id="9763050at2"/>
<comment type="caution">
    <text evidence="3">The sequence shown here is derived from an EMBL/GenBank/DDBJ whole genome shotgun (WGS) entry which is preliminary data.</text>
</comment>
<dbReference type="AlphaFoldDB" id="A0A556C2R0"/>
<dbReference type="CDD" id="cd10917">
    <property type="entry name" value="CE4_NodB_like_6s_7s"/>
    <property type="match status" value="1"/>
</dbReference>
<organism evidence="3 4">
    <name type="scientific">Brevibacterium aurantiacum</name>
    <dbReference type="NCBI Taxonomy" id="273384"/>
    <lineage>
        <taxon>Bacteria</taxon>
        <taxon>Bacillati</taxon>
        <taxon>Actinomycetota</taxon>
        <taxon>Actinomycetes</taxon>
        <taxon>Micrococcales</taxon>
        <taxon>Brevibacteriaceae</taxon>
        <taxon>Brevibacterium</taxon>
    </lineage>
</organism>
<feature type="region of interest" description="Disordered" evidence="1">
    <location>
        <begin position="19"/>
        <end position="39"/>
    </location>
</feature>
<dbReference type="RefSeq" id="WP_143924621.1">
    <property type="nucleotide sequence ID" value="NZ_VLTK01000026.1"/>
</dbReference>
<dbReference type="Gene3D" id="3.20.20.370">
    <property type="entry name" value="Glycoside hydrolase/deacetylase"/>
    <property type="match status" value="1"/>
</dbReference>
<evidence type="ECO:0000259" key="2">
    <source>
        <dbReference type="PROSITE" id="PS51677"/>
    </source>
</evidence>
<keyword evidence="4" id="KW-1185">Reference proteome</keyword>
<dbReference type="PANTHER" id="PTHR10587:SF134">
    <property type="entry name" value="SECRETED PROTEIN"/>
    <property type="match status" value="1"/>
</dbReference>
<evidence type="ECO:0000256" key="1">
    <source>
        <dbReference type="SAM" id="MobiDB-lite"/>
    </source>
</evidence>
<dbReference type="PANTHER" id="PTHR10587">
    <property type="entry name" value="GLYCOSYL TRANSFERASE-RELATED"/>
    <property type="match status" value="1"/>
</dbReference>
<feature type="region of interest" description="Disordered" evidence="1">
    <location>
        <begin position="146"/>
        <end position="169"/>
    </location>
</feature>
<dbReference type="PROSITE" id="PS51677">
    <property type="entry name" value="NODB"/>
    <property type="match status" value="1"/>
</dbReference>
<evidence type="ECO:0000313" key="4">
    <source>
        <dbReference type="Proteomes" id="UP000316406"/>
    </source>
</evidence>
<dbReference type="EMBL" id="VLTK01000026">
    <property type="protein sequence ID" value="TSI11733.1"/>
    <property type="molecule type" value="Genomic_DNA"/>
</dbReference>
<feature type="region of interest" description="Disordered" evidence="1">
    <location>
        <begin position="219"/>
        <end position="243"/>
    </location>
</feature>
<sequence length="243" mass="26438">MVATIAAVSACAANTVSGLSGPISSSDHSESPTGDQQPDALHQVAAVEPVIFVSIDDGHHPSQEALEVVREHQMPVSLFLNEDPMKYHSSYFEEYTAMGIHVRTHTQTHADLTQHRFDDQQQEICGMVETLEDRFSDDVVGSSLRAPYGASDETTQEAASTSGIGSIPHWSGEANNGTVTLAHGESCRPGDITLTHFTQTLPEDLQAIQDKGRRRIHHRPFHSLSSSSRGPRLVEGPGLDHRE</sequence>
<feature type="compositionally biased region" description="Polar residues" evidence="1">
    <location>
        <begin position="152"/>
        <end position="164"/>
    </location>
</feature>
<feature type="compositionally biased region" description="Polar residues" evidence="1">
    <location>
        <begin position="22"/>
        <end position="36"/>
    </location>
</feature>
<proteinExistence type="predicted"/>
<dbReference type="InterPro" id="IPR002509">
    <property type="entry name" value="NODB_dom"/>
</dbReference>